<sequence>MLVRFSADIYDAFAACFFSEFPVPMKLLLLSSLLLVGVVPAVLAQAPATATVKTKTKPVGQPVVKTKTTQRPEAPVAAPSDATIDTKANALTTNMQQNLGLSPQQTEKVRVINRRAVEQVESGRLRYKGDPRKLAGIVESAGSSRLSAIKDVLTPAQFNKYQRKREEKMGVPNVQGVQGNPAPGLGGGAGGDQ</sequence>
<dbReference type="EMBL" id="BAABDI010000003">
    <property type="protein sequence ID" value="GAA3962987.1"/>
    <property type="molecule type" value="Genomic_DNA"/>
</dbReference>
<feature type="region of interest" description="Disordered" evidence="1">
    <location>
        <begin position="163"/>
        <end position="193"/>
    </location>
</feature>
<organism evidence="2 3">
    <name type="scientific">Hymenobacter antarcticus</name>
    <dbReference type="NCBI Taxonomy" id="486270"/>
    <lineage>
        <taxon>Bacteria</taxon>
        <taxon>Pseudomonadati</taxon>
        <taxon>Bacteroidota</taxon>
        <taxon>Cytophagia</taxon>
        <taxon>Cytophagales</taxon>
        <taxon>Hymenobacteraceae</taxon>
        <taxon>Hymenobacter</taxon>
    </lineage>
</organism>
<evidence type="ECO:0000313" key="3">
    <source>
        <dbReference type="Proteomes" id="UP001501556"/>
    </source>
</evidence>
<name>A0ABP7PBN3_9BACT</name>
<keyword evidence="3" id="KW-1185">Reference proteome</keyword>
<evidence type="ECO:0000313" key="2">
    <source>
        <dbReference type="EMBL" id="GAA3962987.1"/>
    </source>
</evidence>
<comment type="caution">
    <text evidence="2">The sequence shown here is derived from an EMBL/GenBank/DDBJ whole genome shotgun (WGS) entry which is preliminary data.</text>
</comment>
<protein>
    <submittedName>
        <fullName evidence="2">Uncharacterized protein</fullName>
    </submittedName>
</protein>
<dbReference type="Proteomes" id="UP001501556">
    <property type="component" value="Unassembled WGS sequence"/>
</dbReference>
<reference evidence="3" key="1">
    <citation type="journal article" date="2019" name="Int. J. Syst. Evol. Microbiol.">
        <title>The Global Catalogue of Microorganisms (GCM) 10K type strain sequencing project: providing services to taxonomists for standard genome sequencing and annotation.</title>
        <authorList>
            <consortium name="The Broad Institute Genomics Platform"/>
            <consortium name="The Broad Institute Genome Sequencing Center for Infectious Disease"/>
            <person name="Wu L."/>
            <person name="Ma J."/>
        </authorList>
    </citation>
    <scope>NUCLEOTIDE SEQUENCE [LARGE SCALE GENOMIC DNA]</scope>
    <source>
        <strain evidence="3">JCM 17217</strain>
    </source>
</reference>
<gene>
    <name evidence="2" type="ORF">GCM10022407_07130</name>
</gene>
<feature type="compositionally biased region" description="Gly residues" evidence="1">
    <location>
        <begin position="184"/>
        <end position="193"/>
    </location>
</feature>
<accession>A0ABP7PBN3</accession>
<proteinExistence type="predicted"/>
<evidence type="ECO:0000256" key="1">
    <source>
        <dbReference type="SAM" id="MobiDB-lite"/>
    </source>
</evidence>